<dbReference type="InterPro" id="IPR052459">
    <property type="entry name" value="TNFRSF_decoy_receptor"/>
</dbReference>
<evidence type="ECO:0000256" key="4">
    <source>
        <dbReference type="ARBA" id="ARBA00022729"/>
    </source>
</evidence>
<gene>
    <name evidence="10" type="ORF">QTP70_025639</name>
</gene>
<dbReference type="GO" id="GO:0005576">
    <property type="term" value="C:extracellular region"/>
    <property type="evidence" value="ECO:0007669"/>
    <property type="project" value="UniProtKB-SubCell"/>
</dbReference>
<comment type="subcellular location">
    <subcellularLocation>
        <location evidence="1">Secreted</location>
    </subcellularLocation>
</comment>
<keyword evidence="3" id="KW-0053">Apoptosis</keyword>
<protein>
    <recommendedName>
        <fullName evidence="9">TNFR-Cys domain-containing protein</fullName>
    </recommendedName>
</protein>
<dbReference type="InterPro" id="IPR057633">
    <property type="entry name" value="Death_TNF11B"/>
</dbReference>
<feature type="compositionally biased region" description="Basic and acidic residues" evidence="8">
    <location>
        <begin position="8"/>
        <end position="109"/>
    </location>
</feature>
<evidence type="ECO:0000256" key="2">
    <source>
        <dbReference type="ARBA" id="ARBA00022525"/>
    </source>
</evidence>
<evidence type="ECO:0000256" key="8">
    <source>
        <dbReference type="SAM" id="MobiDB-lite"/>
    </source>
</evidence>
<dbReference type="Gene3D" id="2.10.50.10">
    <property type="entry name" value="Tumor Necrosis Factor Receptor, subunit A, domain 2"/>
    <property type="match status" value="1"/>
</dbReference>
<sequence>MTTFFTITERRREEEEEEVERRKRRGEERRGGGGGEERRRRRRGEEKRRTRRGEEERRGRRGEEREGRRGEERGGEERREEERGGEEREGEERAGEGRRGEEEERRGERWSGSTPDSDTVCEKCPQGFFSSVASATEPCIPHRDCSQLGMKTRNPGTATNDVVCERELAIDCTRKHTDCHADITLCEEAMFQFLLSPPLTSVDLLLETLPGRKVDKKSVEPLKKKCSPKQQALHLLRLWREQNKDQGKLYSIIQGLNHCERKVSRCAGLKNVTLEDLLVLMHSLPGEKVSEEAVRTLALSCPTHRHVAQLLHLWKIQNAGHDLAKALSHSVRQLRSRKAPRTLLRAIKRISRVIDTSALRPYEKIFTGALRDASCFKPKPYND</sequence>
<evidence type="ECO:0000256" key="1">
    <source>
        <dbReference type="ARBA" id="ARBA00004613"/>
    </source>
</evidence>
<organism evidence="10 11">
    <name type="scientific">Hemibagrus guttatus</name>
    <dbReference type="NCBI Taxonomy" id="175788"/>
    <lineage>
        <taxon>Eukaryota</taxon>
        <taxon>Metazoa</taxon>
        <taxon>Chordata</taxon>
        <taxon>Craniata</taxon>
        <taxon>Vertebrata</taxon>
        <taxon>Euteleostomi</taxon>
        <taxon>Actinopterygii</taxon>
        <taxon>Neopterygii</taxon>
        <taxon>Teleostei</taxon>
        <taxon>Ostariophysi</taxon>
        <taxon>Siluriformes</taxon>
        <taxon>Bagridae</taxon>
        <taxon>Hemibagrus</taxon>
    </lineage>
</organism>
<proteinExistence type="predicted"/>
<dbReference type="InterPro" id="IPR017371">
    <property type="entry name" value="TNFR_11B"/>
</dbReference>
<keyword evidence="4" id="KW-0732">Signal</keyword>
<dbReference type="GO" id="GO:0006915">
    <property type="term" value="P:apoptotic process"/>
    <property type="evidence" value="ECO:0007669"/>
    <property type="project" value="UniProtKB-KW"/>
</dbReference>
<evidence type="ECO:0000256" key="3">
    <source>
        <dbReference type="ARBA" id="ARBA00022703"/>
    </source>
</evidence>
<dbReference type="SUPFAM" id="SSF47986">
    <property type="entry name" value="DEATH domain"/>
    <property type="match status" value="1"/>
</dbReference>
<evidence type="ECO:0000313" key="11">
    <source>
        <dbReference type="Proteomes" id="UP001274896"/>
    </source>
</evidence>
<keyword evidence="6" id="KW-1015">Disulfide bond</keyword>
<keyword evidence="7" id="KW-0325">Glycoprotein</keyword>
<keyword evidence="2" id="KW-0964">Secreted</keyword>
<accession>A0AAE0RDI1</accession>
<dbReference type="EMBL" id="JAUCMX010000003">
    <property type="protein sequence ID" value="KAK3551785.1"/>
    <property type="molecule type" value="Genomic_DNA"/>
</dbReference>
<dbReference type="Proteomes" id="UP001274896">
    <property type="component" value="Unassembled WGS sequence"/>
</dbReference>
<dbReference type="PANTHER" id="PTHR23097:SF90">
    <property type="entry name" value="TUMOR NECROSIS FACTOR RECEPTOR SUPERFAMILY MEMBER 11B"/>
    <property type="match status" value="1"/>
</dbReference>
<dbReference type="AlphaFoldDB" id="A0AAE0RDI1"/>
<dbReference type="InterPro" id="IPR001368">
    <property type="entry name" value="TNFR/NGFR_Cys_rich_reg"/>
</dbReference>
<feature type="domain" description="TNFR-Cys" evidence="9">
    <location>
        <begin position="124"/>
        <end position="164"/>
    </location>
</feature>
<dbReference type="SUPFAM" id="SSF57586">
    <property type="entry name" value="TNF receptor-like"/>
    <property type="match status" value="1"/>
</dbReference>
<name>A0AAE0RDI1_9TELE</name>
<dbReference type="SMART" id="SM00208">
    <property type="entry name" value="TNFR"/>
    <property type="match status" value="1"/>
</dbReference>
<dbReference type="PANTHER" id="PTHR23097">
    <property type="entry name" value="TUMOR NECROSIS FACTOR RECEPTOR SUPERFAMILY MEMBER"/>
    <property type="match status" value="1"/>
</dbReference>
<dbReference type="Pfam" id="PF23630">
    <property type="entry name" value="Death_TNFRSF11B"/>
    <property type="match status" value="2"/>
</dbReference>
<keyword evidence="11" id="KW-1185">Reference proteome</keyword>
<comment type="caution">
    <text evidence="10">The sequence shown here is derived from an EMBL/GenBank/DDBJ whole genome shotgun (WGS) entry which is preliminary data.</text>
</comment>
<evidence type="ECO:0000259" key="9">
    <source>
        <dbReference type="SMART" id="SM00208"/>
    </source>
</evidence>
<evidence type="ECO:0000313" key="10">
    <source>
        <dbReference type="EMBL" id="KAK3551785.1"/>
    </source>
</evidence>
<feature type="region of interest" description="Disordered" evidence="8">
    <location>
        <begin position="1"/>
        <end position="119"/>
    </location>
</feature>
<reference evidence="10" key="1">
    <citation type="submission" date="2023-06" db="EMBL/GenBank/DDBJ databases">
        <title>Male Hemibagrus guttatus genome.</title>
        <authorList>
            <person name="Bian C."/>
        </authorList>
    </citation>
    <scope>NUCLEOTIDE SEQUENCE</scope>
    <source>
        <strain evidence="10">Male_cb2023</strain>
        <tissue evidence="10">Muscle</tissue>
    </source>
</reference>
<evidence type="ECO:0000256" key="5">
    <source>
        <dbReference type="ARBA" id="ARBA00022737"/>
    </source>
</evidence>
<dbReference type="InterPro" id="IPR011029">
    <property type="entry name" value="DEATH-like_dom_sf"/>
</dbReference>
<dbReference type="PRINTS" id="PR01975">
    <property type="entry name" value="TNFACTORR11B"/>
</dbReference>
<evidence type="ECO:0000256" key="7">
    <source>
        <dbReference type="ARBA" id="ARBA00023180"/>
    </source>
</evidence>
<evidence type="ECO:0000256" key="6">
    <source>
        <dbReference type="ARBA" id="ARBA00023157"/>
    </source>
</evidence>
<keyword evidence="5" id="KW-0677">Repeat</keyword>